<protein>
    <submittedName>
        <fullName evidence="3">Uncharacterized protein LOC117641271</fullName>
    </submittedName>
</protein>
<dbReference type="RefSeq" id="XP_034234333.1">
    <property type="nucleotide sequence ID" value="XM_034378442.1"/>
</dbReference>
<evidence type="ECO:0000256" key="1">
    <source>
        <dbReference type="SAM" id="SignalP"/>
    </source>
</evidence>
<dbReference type="GeneID" id="117641271"/>
<keyword evidence="1" id="KW-0732">Signal</keyword>
<dbReference type="AlphaFoldDB" id="A0A6P8Y468"/>
<proteinExistence type="predicted"/>
<feature type="signal peptide" evidence="1">
    <location>
        <begin position="1"/>
        <end position="16"/>
    </location>
</feature>
<gene>
    <name evidence="3" type="primary">LOC117641271</name>
</gene>
<dbReference type="InterPro" id="IPR038606">
    <property type="entry name" value="To_sf"/>
</dbReference>
<reference evidence="3" key="1">
    <citation type="submission" date="2025-08" db="UniProtKB">
        <authorList>
            <consortium name="RefSeq"/>
        </authorList>
    </citation>
    <scope>IDENTIFICATION</scope>
    <source>
        <tissue evidence="3">Total insect</tissue>
    </source>
</reference>
<dbReference type="InterPro" id="IPR010562">
    <property type="entry name" value="Haemolymph_juvenile_hormone-bd"/>
</dbReference>
<evidence type="ECO:0000313" key="3">
    <source>
        <dbReference type="RefSeq" id="XP_034234333.1"/>
    </source>
</evidence>
<evidence type="ECO:0000313" key="2">
    <source>
        <dbReference type="Proteomes" id="UP000515158"/>
    </source>
</evidence>
<dbReference type="Gene3D" id="3.15.10.30">
    <property type="entry name" value="Haemolymph juvenile hormone binding protein"/>
    <property type="match status" value="2"/>
</dbReference>
<dbReference type="OrthoDB" id="8196554at2759"/>
<feature type="chain" id="PRO_5027569333" evidence="1">
    <location>
        <begin position="17"/>
        <end position="357"/>
    </location>
</feature>
<organism evidence="3">
    <name type="scientific">Thrips palmi</name>
    <name type="common">Melon thrips</name>
    <dbReference type="NCBI Taxonomy" id="161013"/>
    <lineage>
        <taxon>Eukaryota</taxon>
        <taxon>Metazoa</taxon>
        <taxon>Ecdysozoa</taxon>
        <taxon>Arthropoda</taxon>
        <taxon>Hexapoda</taxon>
        <taxon>Insecta</taxon>
        <taxon>Pterygota</taxon>
        <taxon>Neoptera</taxon>
        <taxon>Paraneoptera</taxon>
        <taxon>Thysanoptera</taxon>
        <taxon>Terebrantia</taxon>
        <taxon>Thripoidea</taxon>
        <taxon>Thripidae</taxon>
        <taxon>Thrips</taxon>
    </lineage>
</organism>
<dbReference type="SMART" id="SM00700">
    <property type="entry name" value="JHBP"/>
    <property type="match status" value="1"/>
</dbReference>
<sequence>MRAVLAFATILAAAAASPALQPEPPVHARTCSRSNKDNTLNNCIRHNIQAFIPHVKNGGKFGLPSLEPFHVPETSFDLRTGLIDFHAVMRNLTVYGLGDAVVRDAMADLGDDAMLMDVGLLLPKVSFRGMLELSGGQILELPFKGRGIFDFTFSDINATWRVVGKRQAGEEHLEVQSVTPTYTVGGMTTDIKLPDQGIPNLDRVINAVMNHYWTIMVDMGKAYVQKPISHQLRSVINTLFQNVPYDQMFPASWLAALLAGDINATWRVVGKRQAGEEHLEVQSVTPTYTVGGMTTDIKLPDQGIPNLDRVINAVMNHYWTIMVDMGKAYVQKPISHQLRSVINTLFQNVPYDQMFPA</sequence>
<dbReference type="InParanoid" id="A0A6P8Y468"/>
<dbReference type="Pfam" id="PF06585">
    <property type="entry name" value="JHBP"/>
    <property type="match status" value="2"/>
</dbReference>
<accession>A0A6P8Y468</accession>
<keyword evidence="2" id="KW-1185">Reference proteome</keyword>
<name>A0A6P8Y468_THRPL</name>
<dbReference type="GO" id="GO:0005615">
    <property type="term" value="C:extracellular space"/>
    <property type="evidence" value="ECO:0007669"/>
    <property type="project" value="TreeGrafter"/>
</dbReference>
<dbReference type="PANTHER" id="PTHR11008">
    <property type="entry name" value="PROTEIN TAKEOUT-LIKE PROTEIN"/>
    <property type="match status" value="1"/>
</dbReference>
<dbReference type="PANTHER" id="PTHR11008:SF18">
    <property type="entry name" value="BCDNA.GH05536-RELATED"/>
    <property type="match status" value="1"/>
</dbReference>
<dbReference type="Proteomes" id="UP000515158">
    <property type="component" value="Unplaced"/>
</dbReference>
<dbReference type="KEGG" id="tpal:117641271"/>